<gene>
    <name evidence="4" type="ORF">PEX2_074030</name>
</gene>
<dbReference type="InterPro" id="IPR016024">
    <property type="entry name" value="ARM-type_fold"/>
</dbReference>
<dbReference type="FunFam" id="1.25.40.180:FF:000079">
    <property type="entry name" value="Related to cap binding protein 80 (Cbp80)"/>
    <property type="match status" value="1"/>
</dbReference>
<feature type="region of interest" description="Disordered" evidence="1">
    <location>
        <begin position="794"/>
        <end position="822"/>
    </location>
</feature>
<dbReference type="PANTHER" id="PTHR12412">
    <property type="entry name" value="CAP BINDING PROTEIN"/>
    <property type="match status" value="1"/>
</dbReference>
<dbReference type="GO" id="GO:0005846">
    <property type="term" value="C:nuclear cap binding complex"/>
    <property type="evidence" value="ECO:0007669"/>
    <property type="project" value="InterPro"/>
</dbReference>
<dbReference type="GO" id="GO:0005634">
    <property type="term" value="C:nucleus"/>
    <property type="evidence" value="ECO:0007669"/>
    <property type="project" value="TreeGrafter"/>
</dbReference>
<keyword evidence="5" id="KW-1185">Reference proteome</keyword>
<accession>A0A0A2JUZ3</accession>
<dbReference type="InterPro" id="IPR015174">
    <property type="entry name" value="MIF4G-like_typ-2"/>
</dbReference>
<dbReference type="EMBL" id="JQFZ01000098">
    <property type="protein sequence ID" value="KGO59219.1"/>
    <property type="molecule type" value="Genomic_DNA"/>
</dbReference>
<evidence type="ECO:0000313" key="4">
    <source>
        <dbReference type="EMBL" id="KGO59219.1"/>
    </source>
</evidence>
<organism evidence="4 5">
    <name type="scientific">Penicillium expansum</name>
    <name type="common">Blue mold rot fungus</name>
    <dbReference type="NCBI Taxonomy" id="27334"/>
    <lineage>
        <taxon>Eukaryota</taxon>
        <taxon>Fungi</taxon>
        <taxon>Dikarya</taxon>
        <taxon>Ascomycota</taxon>
        <taxon>Pezizomycotina</taxon>
        <taxon>Eurotiomycetes</taxon>
        <taxon>Eurotiomycetidae</taxon>
        <taxon>Eurotiales</taxon>
        <taxon>Aspergillaceae</taxon>
        <taxon>Penicillium</taxon>
    </lineage>
</organism>
<protein>
    <submittedName>
        <fullName evidence="4">MIF4-like, type 1/2/3</fullName>
    </submittedName>
</protein>
<dbReference type="RefSeq" id="XP_016600446.1">
    <property type="nucleotide sequence ID" value="XM_016744673.1"/>
</dbReference>
<dbReference type="GO" id="GO:0006406">
    <property type="term" value="P:mRNA export from nucleus"/>
    <property type="evidence" value="ECO:0007669"/>
    <property type="project" value="InterPro"/>
</dbReference>
<evidence type="ECO:0000256" key="1">
    <source>
        <dbReference type="SAM" id="MobiDB-lite"/>
    </source>
</evidence>
<evidence type="ECO:0000259" key="3">
    <source>
        <dbReference type="Pfam" id="PF09090"/>
    </source>
</evidence>
<dbReference type="Pfam" id="PF09088">
    <property type="entry name" value="MIF4G_like"/>
    <property type="match status" value="1"/>
</dbReference>
<dbReference type="VEuPathDB" id="FungiDB:PEXP_076460"/>
<dbReference type="InterPro" id="IPR015172">
    <property type="entry name" value="MIF4G-like_typ-1"/>
</dbReference>
<comment type="caution">
    <text evidence="4">The sequence shown here is derived from an EMBL/GenBank/DDBJ whole genome shotgun (WGS) entry which is preliminary data.</text>
</comment>
<dbReference type="SUPFAM" id="SSF48371">
    <property type="entry name" value="ARM repeat"/>
    <property type="match status" value="3"/>
</dbReference>
<dbReference type="GO" id="GO:0000339">
    <property type="term" value="F:RNA cap binding"/>
    <property type="evidence" value="ECO:0007669"/>
    <property type="project" value="InterPro"/>
</dbReference>
<dbReference type="Gene3D" id="1.25.40.180">
    <property type="match status" value="3"/>
</dbReference>
<feature type="domain" description="MIF4G-like type 1" evidence="2">
    <location>
        <begin position="324"/>
        <end position="514"/>
    </location>
</feature>
<dbReference type="GO" id="GO:0000184">
    <property type="term" value="P:nuclear-transcribed mRNA catabolic process, nonsense-mediated decay"/>
    <property type="evidence" value="ECO:0007669"/>
    <property type="project" value="TreeGrafter"/>
</dbReference>
<dbReference type="GeneID" id="27680093"/>
<dbReference type="FunFam" id="1.25.40.180:FF:000045">
    <property type="entry name" value="snRNA cap binding complex subunit (Gcr3), putative"/>
    <property type="match status" value="1"/>
</dbReference>
<feature type="compositionally biased region" description="Acidic residues" evidence="1">
    <location>
        <begin position="810"/>
        <end position="822"/>
    </location>
</feature>
<name>A0A0A2JUZ3_PENEN</name>
<dbReference type="Pfam" id="PF09090">
    <property type="entry name" value="MIF4G_like_2"/>
    <property type="match status" value="1"/>
</dbReference>
<evidence type="ECO:0000259" key="2">
    <source>
        <dbReference type="Pfam" id="PF09088"/>
    </source>
</evidence>
<dbReference type="InterPro" id="IPR027159">
    <property type="entry name" value="CBP80"/>
</dbReference>
<dbReference type="FunFam" id="1.25.40.180:FF:000035">
    <property type="entry name" value="snRNA cap binding complex subunit (Gcr3)"/>
    <property type="match status" value="1"/>
</dbReference>
<dbReference type="PANTHER" id="PTHR12412:SF2">
    <property type="entry name" value="NUCLEAR CAP-BINDING PROTEIN SUBUNIT 1"/>
    <property type="match status" value="1"/>
</dbReference>
<reference evidence="4 5" key="1">
    <citation type="journal article" date="2015" name="Mol. Plant Microbe Interact.">
        <title>Genome, transcriptome, and functional analyses of Penicillium expansum provide new insights into secondary metabolism and pathogenicity.</title>
        <authorList>
            <person name="Ballester A.R."/>
            <person name="Marcet-Houben M."/>
            <person name="Levin E."/>
            <person name="Sela N."/>
            <person name="Selma-Lazaro C."/>
            <person name="Carmona L."/>
            <person name="Wisniewski M."/>
            <person name="Droby S."/>
            <person name="Gonzalez-Candelas L."/>
            <person name="Gabaldon T."/>
        </authorList>
    </citation>
    <scope>NUCLEOTIDE SEQUENCE [LARGE SCALE GENOMIC DNA]</scope>
    <source>
        <strain evidence="4 5">MD-8</strain>
    </source>
</reference>
<sequence length="822" mass="92084">MAENDRRNQGYRGGRKRRYRDDDDFDRRPQRRRYEEPLFVQVRRQLLTIAESAARRAEDDVQGIAKTVTDNYDDDEIRRDFVNISLDLVLEQPMKIPFIAGTVLVAHSLKPELGSEVLSKAAEALQKYIDIGAWREVKLLIRFLGILQPVYEGDGIFPLLEELFARAVDLQTASSEDLLGLELVKIIQFTIPYVMLSPATGFEAQASALLEKTDIIASTPHALVDLVNTFSPEENPEAAGQSVISLMQTQLQGEANQGWELKCLPRPWKDLQDPETDEPKSFESVTKVPFPTVTVPNPVPNGVRPLFPEVYLSVYANQEVDTVPAITDISSSLIRDALVDTINLLDFNRVATAKFLIDIDCYFTPTTFVKRATPFDRMRELIGEVQPWKPEDVAVDAVFSQLFQLPASEHKLVYYHSVLTECCKIAPAAIAPSLGRAIRFLYNSLETMDLELSNRFLDWFAHHLSNFGFTWKWSEWTDDLDLPAIDPRMAFIHGALDKEIRLSFAQRIKGTLPDPYPKLITPGKEKDTPEFKYSSEMAPYSKEGQELMQLIRKKASDEEIQPVITAIEDQAKSQGVDDPKIPSTDAFVTSLCFVGSKSLSHVLSCIERSKDRLLAIGTESQHARCQIITSVMDYWVDQPGIAINIIDKLLNYTILTPLSVLEWALSESVAAGTILSKPHVFEMISATVGKVTNRMRQIVAARAQPGLYEPQLSVIDETLARERTDMEALFKYIEDSIVSVAAGSNDEQMERGDGSGTLPEDGIIRQWGRRWLRVFRRKAAVEESFISDALANATPLGTQAPPVSGREDAADGDLDIADADAQ</sequence>
<dbReference type="AlphaFoldDB" id="A0A0A2JUZ3"/>
<dbReference type="HOGENOM" id="CLU_013816_0_0_1"/>
<dbReference type="STRING" id="27334.A0A0A2JUZ3"/>
<dbReference type="Proteomes" id="UP000030143">
    <property type="component" value="Unassembled WGS sequence"/>
</dbReference>
<dbReference type="GO" id="GO:0003729">
    <property type="term" value="F:mRNA binding"/>
    <property type="evidence" value="ECO:0007669"/>
    <property type="project" value="TreeGrafter"/>
</dbReference>
<feature type="region of interest" description="Disordered" evidence="1">
    <location>
        <begin position="1"/>
        <end position="27"/>
    </location>
</feature>
<proteinExistence type="predicted"/>
<evidence type="ECO:0000313" key="5">
    <source>
        <dbReference type="Proteomes" id="UP000030143"/>
    </source>
</evidence>
<feature type="domain" description="MIF4G-like type 2" evidence="3">
    <location>
        <begin position="531"/>
        <end position="783"/>
    </location>
</feature>